<dbReference type="Proteomes" id="UP001626536">
    <property type="component" value="Chromosome"/>
</dbReference>
<name>A0ABZ0HS80_9HYPH</name>
<organism evidence="1 2">
    <name type="scientific">Methylocapsa polymorpha</name>
    <dbReference type="NCBI Taxonomy" id="3080828"/>
    <lineage>
        <taxon>Bacteria</taxon>
        <taxon>Pseudomonadati</taxon>
        <taxon>Pseudomonadota</taxon>
        <taxon>Alphaproteobacteria</taxon>
        <taxon>Hyphomicrobiales</taxon>
        <taxon>Beijerinckiaceae</taxon>
        <taxon>Methylocapsa</taxon>
    </lineage>
</organism>
<dbReference type="RefSeq" id="WP_407338854.1">
    <property type="nucleotide sequence ID" value="NZ_CP136862.1"/>
</dbReference>
<proteinExistence type="predicted"/>
<gene>
    <name evidence="1" type="ORF">RZS28_16710</name>
</gene>
<accession>A0ABZ0HS80</accession>
<keyword evidence="2" id="KW-1185">Reference proteome</keyword>
<evidence type="ECO:0000313" key="1">
    <source>
        <dbReference type="EMBL" id="WOJ89414.1"/>
    </source>
</evidence>
<evidence type="ECO:0000313" key="2">
    <source>
        <dbReference type="Proteomes" id="UP001626536"/>
    </source>
</evidence>
<reference evidence="1 2" key="1">
    <citation type="submission" date="2023-10" db="EMBL/GenBank/DDBJ databases">
        <title>Novel methanotroph of the genus Methylocapsa from a subarctic wetland.</title>
        <authorList>
            <person name="Belova S.E."/>
            <person name="Oshkin I.Y."/>
            <person name="Miroshnikov K."/>
            <person name="Dedysh S.N."/>
        </authorList>
    </citation>
    <scope>NUCLEOTIDE SEQUENCE [LARGE SCALE GENOMIC DNA]</scope>
    <source>
        <strain evidence="1 2">RX1</strain>
    </source>
</reference>
<protein>
    <submittedName>
        <fullName evidence="1">Uncharacterized protein</fullName>
    </submittedName>
</protein>
<dbReference type="EMBL" id="CP136862">
    <property type="protein sequence ID" value="WOJ89414.1"/>
    <property type="molecule type" value="Genomic_DNA"/>
</dbReference>
<sequence>MLYRLFIFLRDNIRKFPLLHFYVWNLRKAIWRLQSIGEPKRPIVDGGPVLAEAIRTRRPLAVGKLGFTESLGLNHFLKRTAARSENQEPPPYPPYAWDTLFVNSGVFPQNDTIFDKFVEIYQDAVGEMDVLISWHIRGELGLLNRFAPFATLIRWGTLEPFLSNEPWSFMLEGKRVLVISPFIKSIQKQYARRTELWKDKRVLPEFTLLAIQCPFSAGLAAPKHSDWMAALDDLKAQMDAVDFDVALIGAGAFSLPLATHAKRRGKVGIHLGGPLQVLFGVYGNRWKDNKEFQPFFNDSWVRPDKTETPEMAQKNENACYW</sequence>